<accession>A0AA37SS42</accession>
<evidence type="ECO:0000256" key="1">
    <source>
        <dbReference type="ARBA" id="ARBA00004496"/>
    </source>
</evidence>
<comment type="caution">
    <text evidence="7">The sequence shown here is derived from an EMBL/GenBank/DDBJ whole genome shotgun (WGS) entry which is preliminary data.</text>
</comment>
<dbReference type="InterPro" id="IPR003783">
    <property type="entry name" value="Regulatory_RecX"/>
</dbReference>
<dbReference type="Gene3D" id="1.10.10.10">
    <property type="entry name" value="Winged helix-like DNA-binding domain superfamily/Winged helix DNA-binding domain"/>
    <property type="match status" value="2"/>
</dbReference>
<reference evidence="7" key="1">
    <citation type="journal article" date="2014" name="Int. J. Syst. Evol. Microbiol.">
        <title>Complete genome sequence of Corynebacterium casei LMG S-19264T (=DSM 44701T), isolated from a smear-ripened cheese.</title>
        <authorList>
            <consortium name="US DOE Joint Genome Institute (JGI-PGF)"/>
            <person name="Walter F."/>
            <person name="Albersmeier A."/>
            <person name="Kalinowski J."/>
            <person name="Ruckert C."/>
        </authorList>
    </citation>
    <scope>NUCLEOTIDE SEQUENCE</scope>
    <source>
        <strain evidence="7">NBRC 108769</strain>
    </source>
</reference>
<evidence type="ECO:0000259" key="5">
    <source>
        <dbReference type="Pfam" id="PF02631"/>
    </source>
</evidence>
<evidence type="ECO:0000313" key="7">
    <source>
        <dbReference type="EMBL" id="GLR18594.1"/>
    </source>
</evidence>
<dbReference type="GO" id="GO:0006282">
    <property type="term" value="P:regulation of DNA repair"/>
    <property type="evidence" value="ECO:0007669"/>
    <property type="project" value="InterPro"/>
</dbReference>
<evidence type="ECO:0000256" key="2">
    <source>
        <dbReference type="ARBA" id="ARBA00009695"/>
    </source>
</evidence>
<dbReference type="Pfam" id="PF21981">
    <property type="entry name" value="RecX_HTH3"/>
    <property type="match status" value="1"/>
</dbReference>
<feature type="domain" description="RecX second three-helical" evidence="5">
    <location>
        <begin position="54"/>
        <end position="92"/>
    </location>
</feature>
<dbReference type="Proteomes" id="UP001156666">
    <property type="component" value="Unassembled WGS sequence"/>
</dbReference>
<dbReference type="PANTHER" id="PTHR33602:SF1">
    <property type="entry name" value="REGULATORY PROTEIN RECX FAMILY PROTEIN"/>
    <property type="match status" value="1"/>
</dbReference>
<evidence type="ECO:0000256" key="3">
    <source>
        <dbReference type="ARBA" id="ARBA00018111"/>
    </source>
</evidence>
<keyword evidence="4" id="KW-0963">Cytoplasm</keyword>
<comment type="similarity">
    <text evidence="2">Belongs to the RecX family.</text>
</comment>
<keyword evidence="8" id="KW-1185">Reference proteome</keyword>
<evidence type="ECO:0000259" key="6">
    <source>
        <dbReference type="Pfam" id="PF21981"/>
    </source>
</evidence>
<comment type="subcellular location">
    <subcellularLocation>
        <location evidence="1">Cytoplasm</location>
    </subcellularLocation>
</comment>
<reference evidence="7" key="2">
    <citation type="submission" date="2023-01" db="EMBL/GenBank/DDBJ databases">
        <title>Draft genome sequence of Portibacter lacus strain NBRC 108769.</title>
        <authorList>
            <person name="Sun Q."/>
            <person name="Mori K."/>
        </authorList>
    </citation>
    <scope>NUCLEOTIDE SEQUENCE</scope>
    <source>
        <strain evidence="7">NBRC 108769</strain>
    </source>
</reference>
<gene>
    <name evidence="7" type="primary">recX</name>
    <name evidence="7" type="ORF">GCM10007940_32100</name>
</gene>
<feature type="domain" description="RecX third three-helical" evidence="6">
    <location>
        <begin position="101"/>
        <end position="148"/>
    </location>
</feature>
<name>A0AA37SS42_9BACT</name>
<dbReference type="RefSeq" id="WP_235294282.1">
    <property type="nucleotide sequence ID" value="NZ_BSOH01000021.1"/>
</dbReference>
<dbReference type="InterPro" id="IPR053925">
    <property type="entry name" value="RecX_HTH_3rd"/>
</dbReference>
<sequence length="149" mass="18274">MITEFDIKVEKMRKYCLFADRCHRDVRTKLIKDKIYGDELEQIMAVLIEENFLNEERFAKAFVKGKFKQNKWGKKRIMMELKQRGISPYCIRKGFEEISDEEYWEMARKLYEKKFDLVRETDLYKKRQKVLNYMISKGYEYEVVKEFMG</sequence>
<dbReference type="Pfam" id="PF02631">
    <property type="entry name" value="RecX_HTH2"/>
    <property type="match status" value="1"/>
</dbReference>
<proteinExistence type="inferred from homology"/>
<dbReference type="AlphaFoldDB" id="A0AA37SS42"/>
<dbReference type="GO" id="GO:0005737">
    <property type="term" value="C:cytoplasm"/>
    <property type="evidence" value="ECO:0007669"/>
    <property type="project" value="UniProtKB-SubCell"/>
</dbReference>
<organism evidence="7 8">
    <name type="scientific">Portibacter lacus</name>
    <dbReference type="NCBI Taxonomy" id="1099794"/>
    <lineage>
        <taxon>Bacteria</taxon>
        <taxon>Pseudomonadati</taxon>
        <taxon>Bacteroidota</taxon>
        <taxon>Saprospiria</taxon>
        <taxon>Saprospirales</taxon>
        <taxon>Haliscomenobacteraceae</taxon>
        <taxon>Portibacter</taxon>
    </lineage>
</organism>
<evidence type="ECO:0000256" key="4">
    <source>
        <dbReference type="ARBA" id="ARBA00022490"/>
    </source>
</evidence>
<dbReference type="EMBL" id="BSOH01000021">
    <property type="protein sequence ID" value="GLR18594.1"/>
    <property type="molecule type" value="Genomic_DNA"/>
</dbReference>
<protein>
    <recommendedName>
        <fullName evidence="3">Regulatory protein RecX</fullName>
    </recommendedName>
</protein>
<dbReference type="InterPro" id="IPR053924">
    <property type="entry name" value="RecX_HTH_2nd"/>
</dbReference>
<dbReference type="PANTHER" id="PTHR33602">
    <property type="entry name" value="REGULATORY PROTEIN RECX FAMILY PROTEIN"/>
    <property type="match status" value="1"/>
</dbReference>
<dbReference type="InterPro" id="IPR036388">
    <property type="entry name" value="WH-like_DNA-bd_sf"/>
</dbReference>
<evidence type="ECO:0000313" key="8">
    <source>
        <dbReference type="Proteomes" id="UP001156666"/>
    </source>
</evidence>